<organism evidence="2 3">
    <name type="scientific">Serratia marcescens</name>
    <dbReference type="NCBI Taxonomy" id="615"/>
    <lineage>
        <taxon>Bacteria</taxon>
        <taxon>Pseudomonadati</taxon>
        <taxon>Pseudomonadota</taxon>
        <taxon>Gammaproteobacteria</taxon>
        <taxon>Enterobacterales</taxon>
        <taxon>Yersiniaceae</taxon>
        <taxon>Serratia</taxon>
    </lineage>
</organism>
<dbReference type="RefSeq" id="WP_319857104.1">
    <property type="nucleotide sequence ID" value="NZ_JAXABG010000004.1"/>
</dbReference>
<evidence type="ECO:0000313" key="2">
    <source>
        <dbReference type="EMBL" id="MDX7082543.1"/>
    </source>
</evidence>
<sequence length="63" mass="7058">MIALLLALAAGYIFVSGYIVGFYERENYGGATWFDWLYAALWLPFLLSYLSSVLAKKVLGESD</sequence>
<evidence type="ECO:0000313" key="3">
    <source>
        <dbReference type="Proteomes" id="UP001275057"/>
    </source>
</evidence>
<accession>A0ABD5IG51</accession>
<evidence type="ECO:0000256" key="1">
    <source>
        <dbReference type="SAM" id="Phobius"/>
    </source>
</evidence>
<feature type="transmembrane region" description="Helical" evidence="1">
    <location>
        <begin position="33"/>
        <end position="55"/>
    </location>
</feature>
<reference evidence="2 3" key="1">
    <citation type="submission" date="2023-11" db="EMBL/GenBank/DDBJ databases">
        <title>Detection of rare carbapenemases in Enterobacterales - comparison of two colorimetric and two CIM-based carbapenemase assays.</title>
        <authorList>
            <person name="Schaffarczyk L."/>
            <person name="Noster J."/>
            <person name="Stelzer Y."/>
            <person name="Sattler J."/>
            <person name="Gatermann S."/>
            <person name="Hamprecht A."/>
        </authorList>
    </citation>
    <scope>NUCLEOTIDE SEQUENCE [LARGE SCALE GENOMIC DNA]</scope>
    <source>
        <strain evidence="2 3">CIM-Carb-136</strain>
    </source>
</reference>
<gene>
    <name evidence="2" type="ORF">SJ435_09105</name>
</gene>
<proteinExistence type="predicted"/>
<keyword evidence="1" id="KW-0472">Membrane</keyword>
<keyword evidence="1" id="KW-1133">Transmembrane helix</keyword>
<name>A0ABD5IG51_SERMA</name>
<protein>
    <submittedName>
        <fullName evidence="2">Uncharacterized protein</fullName>
    </submittedName>
</protein>
<dbReference type="EMBL" id="JAXABG010000004">
    <property type="protein sequence ID" value="MDX7082543.1"/>
    <property type="molecule type" value="Genomic_DNA"/>
</dbReference>
<dbReference type="Proteomes" id="UP001275057">
    <property type="component" value="Unassembled WGS sequence"/>
</dbReference>
<comment type="caution">
    <text evidence="2">The sequence shown here is derived from an EMBL/GenBank/DDBJ whole genome shotgun (WGS) entry which is preliminary data.</text>
</comment>
<dbReference type="AlphaFoldDB" id="A0ABD5IG51"/>
<keyword evidence="1" id="KW-0812">Transmembrane</keyword>